<dbReference type="Proteomes" id="UP000318294">
    <property type="component" value="Unassembled WGS sequence"/>
</dbReference>
<proteinExistence type="predicted"/>
<evidence type="ECO:0000313" key="2">
    <source>
        <dbReference type="EMBL" id="TSE31041.1"/>
    </source>
</evidence>
<dbReference type="Pfam" id="PF25800">
    <property type="entry name" value="FimV_N"/>
    <property type="match status" value="1"/>
</dbReference>
<evidence type="ECO:0000313" key="3">
    <source>
        <dbReference type="Proteomes" id="UP000318294"/>
    </source>
</evidence>
<reference evidence="2 3" key="1">
    <citation type="submission" date="2019-07" db="EMBL/GenBank/DDBJ databases">
        <title>Tepidimonas charontis SPSP-6 draft genome.</title>
        <authorList>
            <person name="Da Costa M.S."/>
            <person name="Froufe H.J.C."/>
            <person name="Egas C."/>
            <person name="Albuquerque L."/>
        </authorList>
    </citation>
    <scope>NUCLEOTIDE SEQUENCE [LARGE SCALE GENOMIC DNA]</scope>
    <source>
        <strain evidence="2 3">SPSP-6</strain>
    </source>
</reference>
<sequence length="170" mass="18386">MPKAPRSEPTAPLVCVAPPGGLAPSRARWRRVAWAVVLASGWLASQAWALALGRVAVQSQLGEPLRAEIDVPAITEAEAASLQVGIAPPERFRAASLEFNPLLQEVTLELQRRADGRTIIVLRSQRPVSEPFLDLVVQARWAGGELLRGYTLLFDPPHLPTPAPVARSAR</sequence>
<keyword evidence="3" id="KW-1185">Reference proteome</keyword>
<dbReference type="AlphaFoldDB" id="A0A554X5C6"/>
<evidence type="ECO:0000259" key="1">
    <source>
        <dbReference type="Pfam" id="PF25800"/>
    </source>
</evidence>
<gene>
    <name evidence="2" type="ORF">Tchar_02340</name>
</gene>
<dbReference type="OrthoDB" id="5298707at2"/>
<dbReference type="EMBL" id="VJON01000049">
    <property type="protein sequence ID" value="TSE31041.1"/>
    <property type="molecule type" value="Genomic_DNA"/>
</dbReference>
<comment type="caution">
    <text evidence="2">The sequence shown here is derived from an EMBL/GenBank/DDBJ whole genome shotgun (WGS) entry which is preliminary data.</text>
</comment>
<organism evidence="2 3">
    <name type="scientific">Tepidimonas charontis</name>
    <dbReference type="NCBI Taxonomy" id="2267262"/>
    <lineage>
        <taxon>Bacteria</taxon>
        <taxon>Pseudomonadati</taxon>
        <taxon>Pseudomonadota</taxon>
        <taxon>Betaproteobacteria</taxon>
        <taxon>Burkholderiales</taxon>
        <taxon>Tepidimonas</taxon>
    </lineage>
</organism>
<dbReference type="RefSeq" id="WP_144329203.1">
    <property type="nucleotide sequence ID" value="NZ_VJON01000049.1"/>
</dbReference>
<dbReference type="InterPro" id="IPR057840">
    <property type="entry name" value="FimV_N"/>
</dbReference>
<accession>A0A554X5C6</accession>
<name>A0A554X5C6_9BURK</name>
<feature type="domain" description="FimV N-terminal" evidence="1">
    <location>
        <begin position="50"/>
        <end position="157"/>
    </location>
</feature>
<protein>
    <recommendedName>
        <fullName evidence="1">FimV N-terminal domain-containing protein</fullName>
    </recommendedName>
</protein>